<organism evidence="1 2">
    <name type="scientific">Callosobruchus maculatus</name>
    <name type="common">Southern cowpea weevil</name>
    <name type="synonym">Pulse bruchid</name>
    <dbReference type="NCBI Taxonomy" id="64391"/>
    <lineage>
        <taxon>Eukaryota</taxon>
        <taxon>Metazoa</taxon>
        <taxon>Ecdysozoa</taxon>
        <taxon>Arthropoda</taxon>
        <taxon>Hexapoda</taxon>
        <taxon>Insecta</taxon>
        <taxon>Pterygota</taxon>
        <taxon>Neoptera</taxon>
        <taxon>Endopterygota</taxon>
        <taxon>Coleoptera</taxon>
        <taxon>Polyphaga</taxon>
        <taxon>Cucujiformia</taxon>
        <taxon>Chrysomeloidea</taxon>
        <taxon>Chrysomelidae</taxon>
        <taxon>Bruchinae</taxon>
        <taxon>Bruchini</taxon>
        <taxon>Callosobruchus</taxon>
    </lineage>
</organism>
<accession>A0A653BR43</accession>
<dbReference type="EMBL" id="CAACVG010003948">
    <property type="protein sequence ID" value="VEN37980.1"/>
    <property type="molecule type" value="Genomic_DNA"/>
</dbReference>
<reference evidence="1 2" key="1">
    <citation type="submission" date="2019-01" db="EMBL/GenBank/DDBJ databases">
        <authorList>
            <person name="Sayadi A."/>
        </authorList>
    </citation>
    <scope>NUCLEOTIDE SEQUENCE [LARGE SCALE GENOMIC DNA]</scope>
</reference>
<evidence type="ECO:0000313" key="2">
    <source>
        <dbReference type="Proteomes" id="UP000410492"/>
    </source>
</evidence>
<sequence>MNGDITVWSIPEKAISGQDWKPHMLSRYSSQLDRIVTMYWHHTSEFGGGLCFADIAGKMNVVHISNLNKDAVNIDEETSFWSEADKVVIDKITVMEHDNYTFILAVKQRIILIFGLNKNGEVFGQKACYVDDVYITGLHHIGNTIHVLTLPGIFTELTLTVQDEKINVSETKIPLKFDVKKYRTHGYFFSKNLALLGLLGQQWDHEIGKKSGKDALVFIFQNQEMKPIDLLWNNTTGSLKGHWDCLEVLRIVCIKEKRFPWLGISSDLNYDTLSVYHLKLLRQLARISEMVINFVPVIKNYDIKPFIIIHYLLQIKLVVHRMKKLFKKKDLSLFQRRSIDVQNFFLKEMVAKNILPKANVGKTFIEDMRCVMEVANELRYPDMIQCIWCGEKILGPTCLPPHADSRCCFSMMPILLVPAFKCPYCSVVAHPDEAEGPVVLCPYCDVYMERLPVDTKKYEDEAKKLHLHWDGEVKSPCLSDCLQEEIAFEDIEENTREFVVCSSDSEGDEEDATKLRTLYDTLGQLNLEEILKTDMDEDAVPIEEEEECSKRVKLEVEGIGHE</sequence>
<evidence type="ECO:0008006" key="3">
    <source>
        <dbReference type="Google" id="ProtNLM"/>
    </source>
</evidence>
<dbReference type="OrthoDB" id="6021743at2759"/>
<protein>
    <recommendedName>
        <fullName evidence="3">Transcription factor IIIC 90kDa subunit N-terminal domain-containing protein</fullName>
    </recommendedName>
</protein>
<name>A0A653BR43_CALMS</name>
<dbReference type="Proteomes" id="UP000410492">
    <property type="component" value="Unassembled WGS sequence"/>
</dbReference>
<gene>
    <name evidence="1" type="ORF">CALMAC_LOCUS3022</name>
</gene>
<proteinExistence type="predicted"/>
<dbReference type="AlphaFoldDB" id="A0A653BR43"/>
<evidence type="ECO:0000313" key="1">
    <source>
        <dbReference type="EMBL" id="VEN37980.1"/>
    </source>
</evidence>
<keyword evidence="2" id="KW-1185">Reference proteome</keyword>